<keyword evidence="2" id="KW-1185">Reference proteome</keyword>
<proteinExistence type="predicted"/>
<comment type="caution">
    <text evidence="1">The sequence shown here is derived from an EMBL/GenBank/DDBJ whole genome shotgun (WGS) entry which is preliminary data.</text>
</comment>
<organism evidence="1 2">
    <name type="scientific">Clonorchis sinensis</name>
    <name type="common">Chinese liver fluke</name>
    <dbReference type="NCBI Taxonomy" id="79923"/>
    <lineage>
        <taxon>Eukaryota</taxon>
        <taxon>Metazoa</taxon>
        <taxon>Spiralia</taxon>
        <taxon>Lophotrochozoa</taxon>
        <taxon>Platyhelminthes</taxon>
        <taxon>Trematoda</taxon>
        <taxon>Digenea</taxon>
        <taxon>Opisthorchiida</taxon>
        <taxon>Opisthorchiata</taxon>
        <taxon>Opisthorchiidae</taxon>
        <taxon>Clonorchis</taxon>
    </lineage>
</organism>
<dbReference type="InParanoid" id="A0A3R7CAN9"/>
<protein>
    <submittedName>
        <fullName evidence="1">Uncharacterized protein</fullName>
    </submittedName>
</protein>
<sequence length="176" mass="19115">MPPDTRNMLLLSFYFFLVAPLPKLQTSTAVAQTPRRTVIHSNWLVPGLHSHGPPTKGKLSVTLHPSDSLCQSPSHPDPAATELRIPSPIAAPLTTVTGLSINRSISVASVSKSDASLPYNHDSFESLIVKKRIKAQWESRGPYPGRRVAPATQKFRNHLRNPPPGQGLATPLLSPI</sequence>
<evidence type="ECO:0000313" key="1">
    <source>
        <dbReference type="EMBL" id="KAG5453394.1"/>
    </source>
</evidence>
<dbReference type="OrthoDB" id="10516094at2759"/>
<accession>A0A3R7CAN9</accession>
<name>A0A3R7CAN9_CLOSI</name>
<dbReference type="EMBL" id="NIRI02000013">
    <property type="protein sequence ID" value="KAG5453394.1"/>
    <property type="molecule type" value="Genomic_DNA"/>
</dbReference>
<reference evidence="1 2" key="1">
    <citation type="journal article" date="2018" name="Biotechnol. Adv.">
        <title>Improved genomic resources and new bioinformatic workflow for the carcinogenic parasite Clonorchis sinensis: Biotechnological implications.</title>
        <authorList>
            <person name="Wang D."/>
            <person name="Korhonen P.K."/>
            <person name="Gasser R.B."/>
            <person name="Young N.D."/>
        </authorList>
    </citation>
    <scope>NUCLEOTIDE SEQUENCE [LARGE SCALE GENOMIC DNA]</scope>
    <source>
        <strain evidence="1">Cs-k2</strain>
    </source>
</reference>
<dbReference type="Proteomes" id="UP000286415">
    <property type="component" value="Unassembled WGS sequence"/>
</dbReference>
<gene>
    <name evidence="1" type="ORF">CSKR_110033</name>
</gene>
<evidence type="ECO:0000313" key="2">
    <source>
        <dbReference type="Proteomes" id="UP000286415"/>
    </source>
</evidence>
<reference evidence="1 2" key="2">
    <citation type="journal article" date="2021" name="Genomics">
        <title>High-quality reference genome for Clonorchis sinensis.</title>
        <authorList>
            <person name="Young N.D."/>
            <person name="Stroehlein A.J."/>
            <person name="Kinkar L."/>
            <person name="Wang T."/>
            <person name="Sohn W.M."/>
            <person name="Chang B.C.H."/>
            <person name="Kaur P."/>
            <person name="Weisz D."/>
            <person name="Dudchenko O."/>
            <person name="Aiden E.L."/>
            <person name="Korhonen P.K."/>
            <person name="Gasser R.B."/>
        </authorList>
    </citation>
    <scope>NUCLEOTIDE SEQUENCE [LARGE SCALE GENOMIC DNA]</scope>
    <source>
        <strain evidence="1">Cs-k2</strain>
    </source>
</reference>
<dbReference type="AlphaFoldDB" id="A0A3R7CAN9"/>